<evidence type="ECO:0000256" key="2">
    <source>
        <dbReference type="ARBA" id="ARBA00023027"/>
    </source>
</evidence>
<dbReference type="PANTHER" id="PTHR43333:SF1">
    <property type="entry name" value="D-ISOMER SPECIFIC 2-HYDROXYACID DEHYDROGENASE NAD-BINDING DOMAIN-CONTAINING PROTEIN"/>
    <property type="match status" value="1"/>
</dbReference>
<dbReference type="OrthoDB" id="9787219at2"/>
<keyword evidence="7" id="KW-1185">Reference proteome</keyword>
<evidence type="ECO:0000313" key="7">
    <source>
        <dbReference type="Proteomes" id="UP000325161"/>
    </source>
</evidence>
<dbReference type="KEGG" id="pacr:FXN63_12210"/>
<dbReference type="Pfam" id="PF02826">
    <property type="entry name" value="2-Hacid_dh_C"/>
    <property type="match status" value="1"/>
</dbReference>
<evidence type="ECO:0000313" key="6">
    <source>
        <dbReference type="EMBL" id="QEI06508.1"/>
    </source>
</evidence>
<keyword evidence="6" id="KW-0670">Pyruvate</keyword>
<dbReference type="Proteomes" id="UP000325161">
    <property type="component" value="Chromosome"/>
</dbReference>
<dbReference type="RefSeq" id="WP_148815174.1">
    <property type="nucleotide sequence ID" value="NZ_CP043046.1"/>
</dbReference>
<feature type="domain" description="D-isomer specific 2-hydroxyacid dehydrogenase NAD-binding" evidence="5">
    <location>
        <begin position="101"/>
        <end position="273"/>
    </location>
</feature>
<protein>
    <submittedName>
        <fullName evidence="6">Glyoxylate/hydroxypyruvate reductase A</fullName>
    </submittedName>
</protein>
<evidence type="ECO:0000259" key="4">
    <source>
        <dbReference type="Pfam" id="PF00389"/>
    </source>
</evidence>
<dbReference type="Gene3D" id="3.40.50.720">
    <property type="entry name" value="NAD(P)-binding Rossmann-like Domain"/>
    <property type="match status" value="2"/>
</dbReference>
<feature type="domain" description="D-isomer specific 2-hydroxyacid dehydrogenase catalytic" evidence="4">
    <location>
        <begin position="37"/>
        <end position="302"/>
    </location>
</feature>
<dbReference type="EMBL" id="CP043046">
    <property type="protein sequence ID" value="QEI06508.1"/>
    <property type="molecule type" value="Genomic_DNA"/>
</dbReference>
<evidence type="ECO:0000259" key="5">
    <source>
        <dbReference type="Pfam" id="PF02826"/>
    </source>
</evidence>
<accession>A0A5C0AVW8</accession>
<dbReference type="CDD" id="cd12164">
    <property type="entry name" value="GDH_like_2"/>
    <property type="match status" value="1"/>
</dbReference>
<dbReference type="InterPro" id="IPR006139">
    <property type="entry name" value="D-isomer_2_OHA_DH_cat_dom"/>
</dbReference>
<keyword evidence="1 3" id="KW-0560">Oxidoreductase</keyword>
<dbReference type="SUPFAM" id="SSF52283">
    <property type="entry name" value="Formate/glycerate dehydrogenase catalytic domain-like"/>
    <property type="match status" value="1"/>
</dbReference>
<dbReference type="PANTHER" id="PTHR43333">
    <property type="entry name" value="2-HACID_DH_C DOMAIN-CONTAINING PROTEIN"/>
    <property type="match status" value="1"/>
</dbReference>
<reference evidence="6 7" key="1">
    <citation type="submission" date="2019-08" db="EMBL/GenBank/DDBJ databases">
        <title>Amphibian skin-associated Pigmentiphaga: genome sequence and occurrence across geography and hosts.</title>
        <authorList>
            <person name="Bletz M.C."/>
            <person name="Bunk B."/>
            <person name="Sproeer C."/>
            <person name="Biwer P."/>
            <person name="Reiter S."/>
            <person name="Rabemananjara F.C.E."/>
            <person name="Schulz S."/>
            <person name="Overmann J."/>
            <person name="Vences M."/>
        </authorList>
    </citation>
    <scope>NUCLEOTIDE SEQUENCE [LARGE SCALE GENOMIC DNA]</scope>
    <source>
        <strain evidence="6 7">Mada1488</strain>
    </source>
</reference>
<name>A0A5C0AVW8_9BURK</name>
<proteinExistence type="inferred from homology"/>
<dbReference type="Pfam" id="PF00389">
    <property type="entry name" value="2-Hacid_dh"/>
    <property type="match status" value="1"/>
</dbReference>
<dbReference type="AlphaFoldDB" id="A0A5C0AVW8"/>
<dbReference type="InterPro" id="IPR036291">
    <property type="entry name" value="NAD(P)-bd_dom_sf"/>
</dbReference>
<sequence>MTRVALISKSAKLGYFGPLLQARVPGLDVVVWPDDGFQDAEVAVCWNAPAGVYAQMPALKMIHSIAAGVDNVVAEQDTRGLPVCRVVDPGLVKGMIEYVLWSVLYFHRRLDFALANQREGIWNRPPQAAAEQCRVGIMGAGNLGSAIARKLCEMSYQVGVWSRSPRDMEGVQTFAGPDAFKTFLGQSDILICLLPLTDETRCILSKDTFDALPPGAAIVNCGRGEHLVVPDLLAALESGQLRGAVLDVFASEPLAADDPLWRTPGVVVTPHMASMASQAVVATQIADNINRLVAGHPLHNEVDMQRGY</sequence>
<evidence type="ECO:0000256" key="3">
    <source>
        <dbReference type="RuleBase" id="RU003719"/>
    </source>
</evidence>
<evidence type="ECO:0000256" key="1">
    <source>
        <dbReference type="ARBA" id="ARBA00023002"/>
    </source>
</evidence>
<dbReference type="InterPro" id="IPR006140">
    <property type="entry name" value="D-isomer_DH_NAD-bd"/>
</dbReference>
<dbReference type="SUPFAM" id="SSF51735">
    <property type="entry name" value="NAD(P)-binding Rossmann-fold domains"/>
    <property type="match status" value="1"/>
</dbReference>
<gene>
    <name evidence="6" type="ORF">FXN63_12210</name>
</gene>
<keyword evidence="2" id="KW-0520">NAD</keyword>
<dbReference type="GO" id="GO:0051287">
    <property type="term" value="F:NAD binding"/>
    <property type="evidence" value="ECO:0007669"/>
    <property type="project" value="InterPro"/>
</dbReference>
<dbReference type="GO" id="GO:0016616">
    <property type="term" value="F:oxidoreductase activity, acting on the CH-OH group of donors, NAD or NADP as acceptor"/>
    <property type="evidence" value="ECO:0007669"/>
    <property type="project" value="InterPro"/>
</dbReference>
<organism evidence="6 7">
    <name type="scientific">Pigmentiphaga aceris</name>
    <dbReference type="NCBI Taxonomy" id="1940612"/>
    <lineage>
        <taxon>Bacteria</taxon>
        <taxon>Pseudomonadati</taxon>
        <taxon>Pseudomonadota</taxon>
        <taxon>Betaproteobacteria</taxon>
        <taxon>Burkholderiales</taxon>
        <taxon>Alcaligenaceae</taxon>
        <taxon>Pigmentiphaga</taxon>
    </lineage>
</organism>
<comment type="similarity">
    <text evidence="3">Belongs to the D-isomer specific 2-hydroxyacid dehydrogenase family.</text>
</comment>